<dbReference type="SUPFAM" id="SSF53927">
    <property type="entry name" value="Cytidine deaminase-like"/>
    <property type="match status" value="1"/>
</dbReference>
<dbReference type="eggNOG" id="ENOG502T53P">
    <property type="taxonomic scope" value="Eukaryota"/>
</dbReference>
<evidence type="ECO:0000313" key="3">
    <source>
        <dbReference type="Proteomes" id="UP000266841"/>
    </source>
</evidence>
<reference evidence="2 3" key="1">
    <citation type="journal article" date="2012" name="Genome Biol.">
        <title>Genome and low-iron response of an oceanic diatom adapted to chronic iron limitation.</title>
        <authorList>
            <person name="Lommer M."/>
            <person name="Specht M."/>
            <person name="Roy A.S."/>
            <person name="Kraemer L."/>
            <person name="Andreson R."/>
            <person name="Gutowska M.A."/>
            <person name="Wolf J."/>
            <person name="Bergner S.V."/>
            <person name="Schilhabel M.B."/>
            <person name="Klostermeier U.C."/>
            <person name="Beiko R.G."/>
            <person name="Rosenstiel P."/>
            <person name="Hippler M."/>
            <person name="Laroche J."/>
        </authorList>
    </citation>
    <scope>NUCLEOTIDE SEQUENCE [LARGE SCALE GENOMIC DNA]</scope>
    <source>
        <strain evidence="2 3">CCMP1005</strain>
    </source>
</reference>
<evidence type="ECO:0000256" key="1">
    <source>
        <dbReference type="SAM" id="MobiDB-lite"/>
    </source>
</evidence>
<protein>
    <submittedName>
        <fullName evidence="2">Uncharacterized protein</fullName>
    </submittedName>
</protein>
<sequence length="432" mass="46645">MQSRALVHAASLTNRELFSAVIGAITRSFGTSKKSGKKRGAASAATSPSPSPASDDAPARRRGDWQLIASRVAAGAARGDVGCCRDEDYVARYRKEEAFGSLSEHDCYMTRLANAFDALSAEPNVGLTVRETVGLVRISSHLQTDGDPSNHAKVLDLQSKAIAALIKVMPRIQNHPADIFNVVQLPVLQNLQFACFARGGIHFGSFDERIFHGYLSSTFGADSKSCDVEEKAGRKRKRSEDGSCSPSEVKLDMAALVLEAAELARKAAVRAQHGAIIYIPDDSKDGPPTARVLGRGYNHDCLVDRVKYGKNKFVIHSENHAIVDAIRRHGEEECTSELFPQATILIVELHSDYAYDQCHPCPKCHPLLRGVGITSVVHTTANGSLEPLDISPANAELLDIESVRIPFMAGCDEAGIACKILEDTCTVVPKGN</sequence>
<feature type="compositionally biased region" description="Low complexity" evidence="1">
    <location>
        <begin position="41"/>
        <end position="56"/>
    </location>
</feature>
<feature type="region of interest" description="Disordered" evidence="1">
    <location>
        <begin position="31"/>
        <end position="60"/>
    </location>
</feature>
<comment type="caution">
    <text evidence="2">The sequence shown here is derived from an EMBL/GenBank/DDBJ whole genome shotgun (WGS) entry which is preliminary data.</text>
</comment>
<evidence type="ECO:0000313" key="2">
    <source>
        <dbReference type="EMBL" id="EJK74785.1"/>
    </source>
</evidence>
<proteinExistence type="predicted"/>
<keyword evidence="3" id="KW-1185">Reference proteome</keyword>
<dbReference type="AlphaFoldDB" id="K0TBB1"/>
<dbReference type="EMBL" id="AGNL01003379">
    <property type="protein sequence ID" value="EJK74785.1"/>
    <property type="molecule type" value="Genomic_DNA"/>
</dbReference>
<gene>
    <name evidence="2" type="ORF">THAOC_03520</name>
</gene>
<dbReference type="OrthoDB" id="10548110at2759"/>
<name>K0TBB1_THAOC</name>
<organism evidence="2 3">
    <name type="scientific">Thalassiosira oceanica</name>
    <name type="common">Marine diatom</name>
    <dbReference type="NCBI Taxonomy" id="159749"/>
    <lineage>
        <taxon>Eukaryota</taxon>
        <taxon>Sar</taxon>
        <taxon>Stramenopiles</taxon>
        <taxon>Ochrophyta</taxon>
        <taxon>Bacillariophyta</taxon>
        <taxon>Coscinodiscophyceae</taxon>
        <taxon>Thalassiosirophycidae</taxon>
        <taxon>Thalassiosirales</taxon>
        <taxon>Thalassiosiraceae</taxon>
        <taxon>Thalassiosira</taxon>
    </lineage>
</organism>
<dbReference type="OMA" id="CHPCPKC"/>
<dbReference type="InterPro" id="IPR016193">
    <property type="entry name" value="Cytidine_deaminase-like"/>
</dbReference>
<accession>K0TBB1</accession>
<dbReference type="Gene3D" id="3.40.140.10">
    <property type="entry name" value="Cytidine Deaminase, domain 2"/>
    <property type="match status" value="1"/>
</dbReference>
<dbReference type="Proteomes" id="UP000266841">
    <property type="component" value="Unassembled WGS sequence"/>
</dbReference>
<dbReference type="GO" id="GO:0003824">
    <property type="term" value="F:catalytic activity"/>
    <property type="evidence" value="ECO:0007669"/>
    <property type="project" value="InterPro"/>
</dbReference>